<accession>A0A9E6PGI4</accession>
<reference evidence="1 2" key="2">
    <citation type="journal article" date="2021" name="Microorganisms">
        <title>The Ever-Expanding Pseudomonas Genus: Description of 43 New Species and Partition of the Pseudomonas putida Group.</title>
        <authorList>
            <person name="Girard L."/>
            <person name="Lood C."/>
            <person name="Hofte M."/>
            <person name="Vandamme P."/>
            <person name="Rokni-Zadeh H."/>
            <person name="van Noort V."/>
            <person name="Lavigne R."/>
            <person name="De Mot R."/>
        </authorList>
    </citation>
    <scope>NUCLEOTIDE SEQUENCE [LARGE SCALE GENOMIC DNA]</scope>
    <source>
        <strain evidence="1 2">RW8P3</strain>
    </source>
</reference>
<reference evidence="1 2" key="1">
    <citation type="journal article" date="2020" name="Microorganisms">
        <title>Reliable Identification of Environmental Pseudomonas Isolates Using the rpoD Gene.</title>
        <authorList>
            <consortium name="The Broad Institute Genome Sequencing Platform"/>
            <person name="Girard L."/>
            <person name="Lood C."/>
            <person name="Rokni-Zadeh H."/>
            <person name="van Noort V."/>
            <person name="Lavigne R."/>
            <person name="De Mot R."/>
        </authorList>
    </citation>
    <scope>NUCLEOTIDE SEQUENCE [LARGE SCALE GENOMIC DNA]</scope>
    <source>
        <strain evidence="1 2">RW8P3</strain>
    </source>
</reference>
<sequence length="66" mass="7149">MDLSSDNTAEGTCRVLLTISLEQTSRDGFLLELVSHVNDWPGVDLLGIEFVPEPDEADAGPLNTFS</sequence>
<name>A0A9E6PGI4_9PSED</name>
<dbReference type="KEGG" id="pvw:HU752_020105"/>
<evidence type="ECO:0000313" key="1">
    <source>
        <dbReference type="EMBL" id="QXI26254.1"/>
    </source>
</evidence>
<keyword evidence="2" id="KW-1185">Reference proteome</keyword>
<proteinExistence type="predicted"/>
<protein>
    <submittedName>
        <fullName evidence="1">Uncharacterized protein</fullName>
    </submittedName>
</protein>
<gene>
    <name evidence="1" type="ORF">HU752_020105</name>
</gene>
<organism evidence="1 2">
    <name type="scientific">Pseudomonas vanderleydeniana</name>
    <dbReference type="NCBI Taxonomy" id="2745495"/>
    <lineage>
        <taxon>Bacteria</taxon>
        <taxon>Pseudomonadati</taxon>
        <taxon>Pseudomonadota</taxon>
        <taxon>Gammaproteobacteria</taxon>
        <taxon>Pseudomonadales</taxon>
        <taxon>Pseudomonadaceae</taxon>
        <taxon>Pseudomonas</taxon>
    </lineage>
</organism>
<dbReference type="Proteomes" id="UP000634530">
    <property type="component" value="Chromosome"/>
</dbReference>
<dbReference type="RefSeq" id="WP_186689316.1">
    <property type="nucleotide sequence ID" value="NZ_CP077093.1"/>
</dbReference>
<evidence type="ECO:0000313" key="2">
    <source>
        <dbReference type="Proteomes" id="UP000634530"/>
    </source>
</evidence>
<dbReference type="AlphaFoldDB" id="A0A9E6PGI4"/>
<dbReference type="EMBL" id="CP077093">
    <property type="protein sequence ID" value="QXI26254.1"/>
    <property type="molecule type" value="Genomic_DNA"/>
</dbReference>